<dbReference type="STRING" id="595528.A0A0D2VRV3"/>
<evidence type="ECO:0000259" key="5">
    <source>
        <dbReference type="PROSITE" id="PS50245"/>
    </source>
</evidence>
<dbReference type="OrthoDB" id="2130750at2759"/>
<evidence type="ECO:0000313" key="6">
    <source>
        <dbReference type="EMBL" id="KJE93652.1"/>
    </source>
</evidence>
<dbReference type="InterPro" id="IPR000626">
    <property type="entry name" value="Ubiquitin-like_dom"/>
</dbReference>
<dbReference type="GO" id="GO:0005938">
    <property type="term" value="C:cell cortex"/>
    <property type="evidence" value="ECO:0007669"/>
    <property type="project" value="TreeGrafter"/>
</dbReference>
<dbReference type="InterPro" id="IPR045172">
    <property type="entry name" value="TBCB_Ubl"/>
</dbReference>
<dbReference type="GO" id="GO:0051010">
    <property type="term" value="F:microtubule plus-end binding"/>
    <property type="evidence" value="ECO:0007669"/>
    <property type="project" value="TreeGrafter"/>
</dbReference>
<evidence type="ECO:0000256" key="1">
    <source>
        <dbReference type="ARBA" id="ARBA00004496"/>
    </source>
</evidence>
<evidence type="ECO:0000313" key="7">
    <source>
        <dbReference type="Proteomes" id="UP000008743"/>
    </source>
</evidence>
<dbReference type="InterPro" id="IPR000938">
    <property type="entry name" value="CAP-Gly_domain"/>
</dbReference>
<dbReference type="GO" id="GO:0035371">
    <property type="term" value="C:microtubule plus-end"/>
    <property type="evidence" value="ECO:0007669"/>
    <property type="project" value="TreeGrafter"/>
</dbReference>
<sequence>MSTINLFVTSSLSSQAIARQARFDKALTIRQLKVKLEMMVGSSNSKMQLQLFDPRDKLAGDMADDDAMLGAYPAEDNWRIHVVDLDPSKRVGEFEDLSQVEKFELNEEQYDQRADTVRSFKRNNKLGRFADDAKDPNDEGKEEAAAITVGQRCEVTVDASMAKRGVVRFVGRTQFKPGYWVGVQYDEPLGKNNGSVDGVKYFVCPQSYGAFVRPSYVRVGDYPEVDLDSDLDEM</sequence>
<dbReference type="PhylomeDB" id="A0A0D2VRV3"/>
<dbReference type="Pfam" id="PF01302">
    <property type="entry name" value="CAP_GLY"/>
    <property type="match status" value="1"/>
</dbReference>
<dbReference type="PROSITE" id="PS00845">
    <property type="entry name" value="CAP_GLY_1"/>
    <property type="match status" value="1"/>
</dbReference>
<evidence type="ECO:0000256" key="2">
    <source>
        <dbReference type="ARBA" id="ARBA00022490"/>
    </source>
</evidence>
<dbReference type="SUPFAM" id="SSF54236">
    <property type="entry name" value="Ubiquitin-like"/>
    <property type="match status" value="1"/>
</dbReference>
<dbReference type="Gene3D" id="3.10.20.90">
    <property type="entry name" value="Phosphatidylinositol 3-kinase Catalytic Subunit, Chain A, domain 1"/>
    <property type="match status" value="1"/>
</dbReference>
<dbReference type="PROSITE" id="PS50245">
    <property type="entry name" value="CAP_GLY_2"/>
    <property type="match status" value="1"/>
</dbReference>
<protein>
    <submittedName>
        <fullName evidence="6">Tubulin folding cofactor B</fullName>
    </submittedName>
</protein>
<dbReference type="InterPro" id="IPR036859">
    <property type="entry name" value="CAP-Gly_dom_sf"/>
</dbReference>
<dbReference type="OMA" id="DQYEQRT"/>
<evidence type="ECO:0000256" key="3">
    <source>
        <dbReference type="ARBA" id="ARBA00023186"/>
    </source>
</evidence>
<keyword evidence="3" id="KW-0143">Chaperone</keyword>
<dbReference type="FunFam" id="2.30.30.190:FF:000013">
    <property type="entry name" value="Tubulin-folding cofactor B"/>
    <property type="match status" value="1"/>
</dbReference>
<dbReference type="eggNOG" id="KOG3206">
    <property type="taxonomic scope" value="Eukaryota"/>
</dbReference>
<dbReference type="PANTHER" id="PTHR18916">
    <property type="entry name" value="DYNACTIN 1-RELATED MICROTUBULE-BINDING"/>
    <property type="match status" value="1"/>
</dbReference>
<dbReference type="InterPro" id="IPR029071">
    <property type="entry name" value="Ubiquitin-like_domsf"/>
</dbReference>
<reference evidence="7" key="1">
    <citation type="submission" date="2011-02" db="EMBL/GenBank/DDBJ databases">
        <title>The Genome Sequence of Capsaspora owczarzaki ATCC 30864.</title>
        <authorList>
            <person name="Russ C."/>
            <person name="Cuomo C."/>
            <person name="Burger G."/>
            <person name="Gray M.W."/>
            <person name="Holland P.W.H."/>
            <person name="King N."/>
            <person name="Lang F.B.F."/>
            <person name="Roger A.J."/>
            <person name="Ruiz-Trillo I."/>
            <person name="Young S.K."/>
            <person name="Zeng Q."/>
            <person name="Gargeya S."/>
            <person name="Alvarado L."/>
            <person name="Berlin A."/>
            <person name="Chapman S.B."/>
            <person name="Chen Z."/>
            <person name="Freedman E."/>
            <person name="Gellesch M."/>
            <person name="Goldberg J."/>
            <person name="Griggs A."/>
            <person name="Gujja S."/>
            <person name="Heilman E."/>
            <person name="Heiman D."/>
            <person name="Howarth C."/>
            <person name="Mehta T."/>
            <person name="Neiman D."/>
            <person name="Pearson M."/>
            <person name="Roberts A."/>
            <person name="Saif S."/>
            <person name="Shea T."/>
            <person name="Shenoy N."/>
            <person name="Sisk P."/>
            <person name="Stolte C."/>
            <person name="Sykes S."/>
            <person name="White J."/>
            <person name="Yandava C."/>
            <person name="Haas B."/>
            <person name="Nusbaum C."/>
            <person name="Birren B."/>
        </authorList>
    </citation>
    <scope>NUCLEOTIDE SEQUENCE</scope>
    <source>
        <strain evidence="7">ATCC 30864</strain>
    </source>
</reference>
<dbReference type="GO" id="GO:0005634">
    <property type="term" value="C:nucleus"/>
    <property type="evidence" value="ECO:0007669"/>
    <property type="project" value="TreeGrafter"/>
</dbReference>
<dbReference type="Proteomes" id="UP000008743">
    <property type="component" value="Unassembled WGS sequence"/>
</dbReference>
<gene>
    <name evidence="6" type="ORF">CAOG_004408</name>
</gene>
<comment type="subcellular location">
    <subcellularLocation>
        <location evidence="1">Cytoplasm</location>
    </subcellularLocation>
</comment>
<dbReference type="SMART" id="SM01052">
    <property type="entry name" value="CAP_GLY"/>
    <property type="match status" value="1"/>
</dbReference>
<comment type="similarity">
    <text evidence="4">Belongs to the TBCB family.</text>
</comment>
<proteinExistence type="inferred from homology"/>
<dbReference type="Gene3D" id="2.30.30.190">
    <property type="entry name" value="CAP Gly-rich-like domain"/>
    <property type="match status" value="1"/>
</dbReference>
<dbReference type="EMBL" id="KE346365">
    <property type="protein sequence ID" value="KJE93652.1"/>
    <property type="molecule type" value="Genomic_DNA"/>
</dbReference>
<organism evidence="6 7">
    <name type="scientific">Capsaspora owczarzaki (strain ATCC 30864)</name>
    <dbReference type="NCBI Taxonomy" id="595528"/>
    <lineage>
        <taxon>Eukaryota</taxon>
        <taxon>Filasterea</taxon>
        <taxon>Capsaspora</taxon>
    </lineage>
</organism>
<dbReference type="PANTHER" id="PTHR18916:SF85">
    <property type="entry name" value="TUBULIN-FOLDING COFACTOR B"/>
    <property type="match status" value="1"/>
</dbReference>
<dbReference type="RefSeq" id="XP_004348236.1">
    <property type="nucleotide sequence ID" value="XM_004348186.2"/>
</dbReference>
<dbReference type="GO" id="GO:0031122">
    <property type="term" value="P:cytoplasmic microtubule organization"/>
    <property type="evidence" value="ECO:0007669"/>
    <property type="project" value="TreeGrafter"/>
</dbReference>
<dbReference type="FunCoup" id="A0A0D2VRV3">
    <property type="interactions" value="330"/>
</dbReference>
<dbReference type="GO" id="GO:0043014">
    <property type="term" value="F:alpha-tubulin binding"/>
    <property type="evidence" value="ECO:0007669"/>
    <property type="project" value="InterPro"/>
</dbReference>
<feature type="domain" description="CAP-Gly" evidence="5">
    <location>
        <begin position="171"/>
        <end position="213"/>
    </location>
</feature>
<keyword evidence="7" id="KW-1185">Reference proteome</keyword>
<dbReference type="CDD" id="cd01789">
    <property type="entry name" value="Ubl_TBCB"/>
    <property type="match status" value="1"/>
</dbReference>
<accession>A0A0D2VRV3</accession>
<name>A0A0D2VRV3_CAPO3</name>
<dbReference type="InParanoid" id="A0A0D2VRV3"/>
<dbReference type="GO" id="GO:0005829">
    <property type="term" value="C:cytosol"/>
    <property type="evidence" value="ECO:0007669"/>
    <property type="project" value="UniProtKB-ARBA"/>
</dbReference>
<dbReference type="GO" id="GO:0007023">
    <property type="term" value="P:post-chaperonin tubulin folding pathway"/>
    <property type="evidence" value="ECO:0007669"/>
    <property type="project" value="InterPro"/>
</dbReference>
<evidence type="ECO:0000256" key="4">
    <source>
        <dbReference type="ARBA" id="ARBA00025779"/>
    </source>
</evidence>
<dbReference type="GO" id="GO:0007021">
    <property type="term" value="P:tubulin complex assembly"/>
    <property type="evidence" value="ECO:0007669"/>
    <property type="project" value="InterPro"/>
</dbReference>
<dbReference type="Pfam" id="PF14560">
    <property type="entry name" value="Ubiquitin_2"/>
    <property type="match status" value="1"/>
</dbReference>
<dbReference type="SUPFAM" id="SSF74924">
    <property type="entry name" value="Cap-Gly domain"/>
    <property type="match status" value="1"/>
</dbReference>
<dbReference type="AlphaFoldDB" id="A0A0D2VRV3"/>
<keyword evidence="2" id="KW-0963">Cytoplasm</keyword>